<dbReference type="HOGENOM" id="CLU_1929781_0_0_1"/>
<reference evidence="2 3" key="1">
    <citation type="journal article" date="2007" name="Nature">
        <title>Evolution of genes and genomes on the Drosophila phylogeny.</title>
        <authorList>
            <consortium name="Drosophila 12 Genomes Consortium"/>
            <person name="Clark A.G."/>
            <person name="Eisen M.B."/>
            <person name="Smith D.R."/>
            <person name="Bergman C.M."/>
            <person name="Oliver B."/>
            <person name="Markow T.A."/>
            <person name="Kaufman T.C."/>
            <person name="Kellis M."/>
            <person name="Gelbart W."/>
            <person name="Iyer V.N."/>
            <person name="Pollard D.A."/>
            <person name="Sackton T.B."/>
            <person name="Larracuente A.M."/>
            <person name="Singh N.D."/>
            <person name="Abad J.P."/>
            <person name="Abt D.N."/>
            <person name="Adryan B."/>
            <person name="Aguade M."/>
            <person name="Akashi H."/>
            <person name="Anderson W.W."/>
            <person name="Aquadro C.F."/>
            <person name="Ardell D.H."/>
            <person name="Arguello R."/>
            <person name="Artieri C.G."/>
            <person name="Barbash D.A."/>
            <person name="Barker D."/>
            <person name="Barsanti P."/>
            <person name="Batterham P."/>
            <person name="Batzoglou S."/>
            <person name="Begun D."/>
            <person name="Bhutkar A."/>
            <person name="Blanco E."/>
            <person name="Bosak S.A."/>
            <person name="Bradley R.K."/>
            <person name="Brand A.D."/>
            <person name="Brent M.R."/>
            <person name="Brooks A.N."/>
            <person name="Brown R.H."/>
            <person name="Butlin R.K."/>
            <person name="Caggese C."/>
            <person name="Calvi B.R."/>
            <person name="Bernardo de Carvalho A."/>
            <person name="Caspi A."/>
            <person name="Castrezana S."/>
            <person name="Celniker S.E."/>
            <person name="Chang J.L."/>
            <person name="Chapple C."/>
            <person name="Chatterji S."/>
            <person name="Chinwalla A."/>
            <person name="Civetta A."/>
            <person name="Clifton S.W."/>
            <person name="Comeron J.M."/>
            <person name="Costello J.C."/>
            <person name="Coyne J.A."/>
            <person name="Daub J."/>
            <person name="David R.G."/>
            <person name="Delcher A.L."/>
            <person name="Delehaunty K."/>
            <person name="Do C.B."/>
            <person name="Ebling H."/>
            <person name="Edwards K."/>
            <person name="Eickbush T."/>
            <person name="Evans J.D."/>
            <person name="Filipski A."/>
            <person name="Findeiss S."/>
            <person name="Freyhult E."/>
            <person name="Fulton L."/>
            <person name="Fulton R."/>
            <person name="Garcia A.C."/>
            <person name="Gardiner A."/>
            <person name="Garfield D.A."/>
            <person name="Garvin B.E."/>
            <person name="Gibson G."/>
            <person name="Gilbert D."/>
            <person name="Gnerre S."/>
            <person name="Godfrey J."/>
            <person name="Good R."/>
            <person name="Gotea V."/>
            <person name="Gravely B."/>
            <person name="Greenberg A.J."/>
            <person name="Griffiths-Jones S."/>
            <person name="Gross S."/>
            <person name="Guigo R."/>
            <person name="Gustafson E.A."/>
            <person name="Haerty W."/>
            <person name="Hahn M.W."/>
            <person name="Halligan D.L."/>
            <person name="Halpern A.L."/>
            <person name="Halter G.M."/>
            <person name="Han M.V."/>
            <person name="Heger A."/>
            <person name="Hillier L."/>
            <person name="Hinrichs A.S."/>
            <person name="Holmes I."/>
            <person name="Hoskins R.A."/>
            <person name="Hubisz M.J."/>
            <person name="Hultmark D."/>
            <person name="Huntley M.A."/>
            <person name="Jaffe D.B."/>
            <person name="Jagadeeshan S."/>
            <person name="Jeck W.R."/>
            <person name="Johnson J."/>
            <person name="Jones C.D."/>
            <person name="Jordan W.C."/>
            <person name="Karpen G.H."/>
            <person name="Kataoka E."/>
            <person name="Keightley P.D."/>
            <person name="Kheradpour P."/>
            <person name="Kirkness E.F."/>
            <person name="Koerich L.B."/>
            <person name="Kristiansen K."/>
            <person name="Kudrna D."/>
            <person name="Kulathinal R.J."/>
            <person name="Kumar S."/>
            <person name="Kwok R."/>
            <person name="Lander E."/>
            <person name="Langley C.H."/>
            <person name="Lapoint R."/>
            <person name="Lazzaro B.P."/>
            <person name="Lee S.J."/>
            <person name="Levesque L."/>
            <person name="Li R."/>
            <person name="Lin C.F."/>
            <person name="Lin M.F."/>
            <person name="Lindblad-Toh K."/>
            <person name="Llopart A."/>
            <person name="Long M."/>
            <person name="Low L."/>
            <person name="Lozovsky E."/>
            <person name="Lu J."/>
            <person name="Luo M."/>
            <person name="Machado C.A."/>
            <person name="Makalowski W."/>
            <person name="Marzo M."/>
            <person name="Matsuda M."/>
            <person name="Matzkin L."/>
            <person name="McAllister B."/>
            <person name="McBride C.S."/>
            <person name="McKernan B."/>
            <person name="McKernan K."/>
            <person name="Mendez-Lago M."/>
            <person name="Minx P."/>
            <person name="Mollenhauer M.U."/>
            <person name="Montooth K."/>
            <person name="Mount S.M."/>
            <person name="Mu X."/>
            <person name="Myers E."/>
            <person name="Negre B."/>
            <person name="Newfeld S."/>
            <person name="Nielsen R."/>
            <person name="Noor M.A."/>
            <person name="O'Grady P."/>
            <person name="Pachter L."/>
            <person name="Papaceit M."/>
            <person name="Parisi M.J."/>
            <person name="Parisi M."/>
            <person name="Parts L."/>
            <person name="Pedersen J.S."/>
            <person name="Pesole G."/>
            <person name="Phillippy A.M."/>
            <person name="Ponting C.P."/>
            <person name="Pop M."/>
            <person name="Porcelli D."/>
            <person name="Powell J.R."/>
            <person name="Prohaska S."/>
            <person name="Pruitt K."/>
            <person name="Puig M."/>
            <person name="Quesneville H."/>
            <person name="Ram K.R."/>
            <person name="Rand D."/>
            <person name="Rasmussen M.D."/>
            <person name="Reed L.K."/>
            <person name="Reenan R."/>
            <person name="Reily A."/>
            <person name="Remington K.A."/>
            <person name="Rieger T.T."/>
            <person name="Ritchie M.G."/>
            <person name="Robin C."/>
            <person name="Rogers Y.H."/>
            <person name="Rohde C."/>
            <person name="Rozas J."/>
            <person name="Rubenfield M.J."/>
            <person name="Ruiz A."/>
            <person name="Russo S."/>
            <person name="Salzberg S.L."/>
            <person name="Sanchez-Gracia A."/>
            <person name="Saranga D.J."/>
            <person name="Sato H."/>
            <person name="Schaeffer S.W."/>
            <person name="Schatz M.C."/>
            <person name="Schlenke T."/>
            <person name="Schwartz R."/>
            <person name="Segarra C."/>
            <person name="Singh R.S."/>
            <person name="Sirot L."/>
            <person name="Sirota M."/>
            <person name="Sisneros N.B."/>
            <person name="Smith C.D."/>
            <person name="Smith T.F."/>
            <person name="Spieth J."/>
            <person name="Stage D.E."/>
            <person name="Stark A."/>
            <person name="Stephan W."/>
            <person name="Strausberg R.L."/>
            <person name="Strempel S."/>
            <person name="Sturgill D."/>
            <person name="Sutton G."/>
            <person name="Sutton G.G."/>
            <person name="Tao W."/>
            <person name="Teichmann S."/>
            <person name="Tobari Y.N."/>
            <person name="Tomimura Y."/>
            <person name="Tsolas J.M."/>
            <person name="Valente V.L."/>
            <person name="Venter E."/>
            <person name="Venter J.C."/>
            <person name="Vicario S."/>
            <person name="Vieira F.G."/>
            <person name="Vilella A.J."/>
            <person name="Villasante A."/>
            <person name="Walenz B."/>
            <person name="Wang J."/>
            <person name="Wasserman M."/>
            <person name="Watts T."/>
            <person name="Wilson D."/>
            <person name="Wilson R.K."/>
            <person name="Wing R.A."/>
            <person name="Wolfner M.F."/>
            <person name="Wong A."/>
            <person name="Wong G.K."/>
            <person name="Wu C.I."/>
            <person name="Wu G."/>
            <person name="Yamamoto D."/>
            <person name="Yang H.P."/>
            <person name="Yang S.P."/>
            <person name="Yorke J.A."/>
            <person name="Yoshida K."/>
            <person name="Zdobnov E."/>
            <person name="Zhang P."/>
            <person name="Zhang Y."/>
            <person name="Zimin A.V."/>
            <person name="Baldwin J."/>
            <person name="Abdouelleil A."/>
            <person name="Abdulkadir J."/>
            <person name="Abebe A."/>
            <person name="Abera B."/>
            <person name="Abreu J."/>
            <person name="Acer S.C."/>
            <person name="Aftuck L."/>
            <person name="Alexander A."/>
            <person name="An P."/>
            <person name="Anderson E."/>
            <person name="Anderson S."/>
            <person name="Arachi H."/>
            <person name="Azer M."/>
            <person name="Bachantsang P."/>
            <person name="Barry A."/>
            <person name="Bayul T."/>
            <person name="Berlin A."/>
            <person name="Bessette D."/>
            <person name="Bloom T."/>
            <person name="Blye J."/>
            <person name="Boguslavskiy L."/>
            <person name="Bonnet C."/>
            <person name="Boukhgalter B."/>
            <person name="Bourzgui I."/>
            <person name="Brown A."/>
            <person name="Cahill P."/>
            <person name="Channer S."/>
            <person name="Cheshatsang Y."/>
            <person name="Chuda L."/>
            <person name="Citroen M."/>
            <person name="Collymore A."/>
            <person name="Cooke P."/>
            <person name="Costello M."/>
            <person name="D'Aco K."/>
            <person name="Daza R."/>
            <person name="De Haan G."/>
            <person name="DeGray S."/>
            <person name="DeMaso C."/>
            <person name="Dhargay N."/>
            <person name="Dooley K."/>
            <person name="Dooley E."/>
            <person name="Doricent M."/>
            <person name="Dorje P."/>
            <person name="Dorjee K."/>
            <person name="Dupes A."/>
            <person name="Elong R."/>
            <person name="Falk J."/>
            <person name="Farina A."/>
            <person name="Faro S."/>
            <person name="Ferguson D."/>
            <person name="Fisher S."/>
            <person name="Foley C.D."/>
            <person name="Franke A."/>
            <person name="Friedrich D."/>
            <person name="Gadbois L."/>
            <person name="Gearin G."/>
            <person name="Gearin C.R."/>
            <person name="Giannoukos G."/>
            <person name="Goode T."/>
            <person name="Graham J."/>
            <person name="Grandbois E."/>
            <person name="Grewal S."/>
            <person name="Gyaltsen K."/>
            <person name="Hafez N."/>
            <person name="Hagos B."/>
            <person name="Hall J."/>
            <person name="Henson C."/>
            <person name="Hollinger A."/>
            <person name="Honan T."/>
            <person name="Huard M.D."/>
            <person name="Hughes L."/>
            <person name="Hurhula B."/>
            <person name="Husby M.E."/>
            <person name="Kamat A."/>
            <person name="Kanga B."/>
            <person name="Kashin S."/>
            <person name="Khazanovich D."/>
            <person name="Kisner P."/>
            <person name="Lance K."/>
            <person name="Lara M."/>
            <person name="Lee W."/>
            <person name="Lennon N."/>
            <person name="Letendre F."/>
            <person name="LeVine R."/>
            <person name="Lipovsky A."/>
            <person name="Liu X."/>
            <person name="Liu J."/>
            <person name="Liu S."/>
            <person name="Lokyitsang T."/>
            <person name="Lokyitsang Y."/>
            <person name="Lubonja R."/>
            <person name="Lui A."/>
            <person name="MacDonald P."/>
            <person name="Magnisalis V."/>
            <person name="Maru K."/>
            <person name="Matthews C."/>
            <person name="McCusker W."/>
            <person name="McDonough S."/>
            <person name="Mehta T."/>
            <person name="Meldrim J."/>
            <person name="Meneus L."/>
            <person name="Mihai O."/>
            <person name="Mihalev A."/>
            <person name="Mihova T."/>
            <person name="Mittelman R."/>
            <person name="Mlenga V."/>
            <person name="Montmayeur A."/>
            <person name="Mulrain L."/>
            <person name="Navidi A."/>
            <person name="Naylor J."/>
            <person name="Negash T."/>
            <person name="Nguyen T."/>
            <person name="Nguyen N."/>
            <person name="Nicol R."/>
            <person name="Norbu C."/>
            <person name="Norbu N."/>
            <person name="Novod N."/>
            <person name="O'Neill B."/>
            <person name="Osman S."/>
            <person name="Markiewicz E."/>
            <person name="Oyono O.L."/>
            <person name="Patti C."/>
            <person name="Phunkhang P."/>
            <person name="Pierre F."/>
            <person name="Priest M."/>
            <person name="Raghuraman S."/>
            <person name="Rege F."/>
            <person name="Reyes R."/>
            <person name="Rise C."/>
            <person name="Rogov P."/>
            <person name="Ross K."/>
            <person name="Ryan E."/>
            <person name="Settipalli S."/>
            <person name="Shea T."/>
            <person name="Sherpa N."/>
            <person name="Shi L."/>
            <person name="Shih D."/>
            <person name="Sparrow T."/>
            <person name="Spaulding J."/>
            <person name="Stalker J."/>
            <person name="Stange-Thomann N."/>
            <person name="Stavropoulos S."/>
            <person name="Stone C."/>
            <person name="Strader C."/>
            <person name="Tesfaye S."/>
            <person name="Thomson T."/>
            <person name="Thoulutsang Y."/>
            <person name="Thoulutsang D."/>
            <person name="Topham K."/>
            <person name="Topping I."/>
            <person name="Tsamla T."/>
            <person name="Vassiliev H."/>
            <person name="Vo A."/>
            <person name="Wangchuk T."/>
            <person name="Wangdi T."/>
            <person name="Weiand M."/>
            <person name="Wilkinson J."/>
            <person name="Wilson A."/>
            <person name="Yadav S."/>
            <person name="Young G."/>
            <person name="Yu Q."/>
            <person name="Zembek L."/>
            <person name="Zhong D."/>
            <person name="Zimmer A."/>
            <person name="Zwirko Z."/>
            <person name="Jaffe D.B."/>
            <person name="Alvarez P."/>
            <person name="Brockman W."/>
            <person name="Butler J."/>
            <person name="Chin C."/>
            <person name="Gnerre S."/>
            <person name="Grabherr M."/>
            <person name="Kleber M."/>
            <person name="Mauceli E."/>
            <person name="MacCallum I."/>
        </authorList>
    </citation>
    <scope>NUCLEOTIDE SEQUENCE [LARGE SCALE GENOMIC DNA]</scope>
    <source>
        <strain evidence="3">Rob3c / Tucson 14021-0248.25</strain>
    </source>
</reference>
<dbReference type="EMBL" id="CH480815">
    <property type="protein sequence ID" value="EDW41095.1"/>
    <property type="molecule type" value="Genomic_DNA"/>
</dbReference>
<dbReference type="Proteomes" id="UP000001292">
    <property type="component" value="Unassembled WGS sequence"/>
</dbReference>
<evidence type="ECO:0000313" key="2">
    <source>
        <dbReference type="EMBL" id="EDW41095.1"/>
    </source>
</evidence>
<feature type="compositionally biased region" description="Basic and acidic residues" evidence="1">
    <location>
        <begin position="91"/>
        <end position="103"/>
    </location>
</feature>
<accession>B4HEE1</accession>
<feature type="compositionally biased region" description="Acidic residues" evidence="1">
    <location>
        <begin position="1"/>
        <end position="17"/>
    </location>
</feature>
<dbReference type="OMA" id="HVLFAKP"/>
<feature type="compositionally biased region" description="Polar residues" evidence="1">
    <location>
        <begin position="104"/>
        <end position="114"/>
    </location>
</feature>
<sequence>MDMDTDLDSDTDGDADTATETGRMVVVGPGRDPQKAVQPPPSYPTAFLGQFPRILDDHPHGALQKSKPEIEELPTAAAAETLRAHVLFAKPKREERTSLDGPKKQQQGYGKNYNENRLTGRLRLFVCPARV</sequence>
<name>B4HEE1_DROSE</name>
<evidence type="ECO:0000256" key="1">
    <source>
        <dbReference type="SAM" id="MobiDB-lite"/>
    </source>
</evidence>
<organism evidence="3">
    <name type="scientific">Drosophila sechellia</name>
    <name type="common">Fruit fly</name>
    <dbReference type="NCBI Taxonomy" id="7238"/>
    <lineage>
        <taxon>Eukaryota</taxon>
        <taxon>Metazoa</taxon>
        <taxon>Ecdysozoa</taxon>
        <taxon>Arthropoda</taxon>
        <taxon>Hexapoda</taxon>
        <taxon>Insecta</taxon>
        <taxon>Pterygota</taxon>
        <taxon>Neoptera</taxon>
        <taxon>Endopterygota</taxon>
        <taxon>Diptera</taxon>
        <taxon>Brachycera</taxon>
        <taxon>Muscomorpha</taxon>
        <taxon>Ephydroidea</taxon>
        <taxon>Drosophilidae</taxon>
        <taxon>Drosophila</taxon>
        <taxon>Sophophora</taxon>
    </lineage>
</organism>
<protein>
    <submittedName>
        <fullName evidence="2">GM24751</fullName>
    </submittedName>
</protein>
<gene>
    <name evidence="2" type="primary">Dsec\GM24751</name>
    <name evidence="2" type="ORF">Dsec_GM24751</name>
</gene>
<feature type="region of interest" description="Disordered" evidence="1">
    <location>
        <begin position="1"/>
        <end position="45"/>
    </location>
</feature>
<feature type="region of interest" description="Disordered" evidence="1">
    <location>
        <begin position="90"/>
        <end position="114"/>
    </location>
</feature>
<dbReference type="AlphaFoldDB" id="B4HEE1"/>
<evidence type="ECO:0000313" key="3">
    <source>
        <dbReference type="Proteomes" id="UP000001292"/>
    </source>
</evidence>
<keyword evidence="3" id="KW-1185">Reference proteome</keyword>
<proteinExistence type="predicted"/>